<dbReference type="InterPro" id="IPR006047">
    <property type="entry name" value="GH13_cat_dom"/>
</dbReference>
<reference evidence="4" key="1">
    <citation type="journal article" date="2020" name="mSystems">
        <title>Genome- and Community-Level Interaction Insights into Carbon Utilization and Element Cycling Functions of Hydrothermarchaeota in Hydrothermal Sediment.</title>
        <authorList>
            <person name="Zhou Z."/>
            <person name="Liu Y."/>
            <person name="Xu W."/>
            <person name="Pan J."/>
            <person name="Luo Z.H."/>
            <person name="Li M."/>
        </authorList>
    </citation>
    <scope>NUCLEOTIDE SEQUENCE [LARGE SCALE GENOMIC DNA]</scope>
    <source>
        <strain evidence="4">SpSt-1233</strain>
    </source>
</reference>
<dbReference type="Gene3D" id="3.90.400.10">
    <property type="entry name" value="Oligo-1,6-glucosidase, Domain 2"/>
    <property type="match status" value="1"/>
</dbReference>
<organism evidence="4">
    <name type="scientific">Eiseniibacteriota bacterium</name>
    <dbReference type="NCBI Taxonomy" id="2212470"/>
    <lineage>
        <taxon>Bacteria</taxon>
        <taxon>Candidatus Eiseniibacteriota</taxon>
    </lineage>
</organism>
<dbReference type="SMART" id="SM00642">
    <property type="entry name" value="Aamy"/>
    <property type="match status" value="1"/>
</dbReference>
<dbReference type="InterPro" id="IPR013783">
    <property type="entry name" value="Ig-like_fold"/>
</dbReference>
<dbReference type="GO" id="GO:0004556">
    <property type="term" value="F:alpha-amylase activity"/>
    <property type="evidence" value="ECO:0007669"/>
    <property type="project" value="TreeGrafter"/>
</dbReference>
<gene>
    <name evidence="4" type="ORF">ENO08_00745</name>
</gene>
<feature type="domain" description="Glycosyl hydrolase family 13 catalytic" evidence="3">
    <location>
        <begin position="146"/>
        <end position="539"/>
    </location>
</feature>
<dbReference type="EMBL" id="DSEC01000055">
    <property type="protein sequence ID" value="HER42971.1"/>
    <property type="molecule type" value="Genomic_DNA"/>
</dbReference>
<keyword evidence="2" id="KW-0732">Signal</keyword>
<dbReference type="InterPro" id="IPR017853">
    <property type="entry name" value="GH"/>
</dbReference>
<evidence type="ECO:0000259" key="3">
    <source>
        <dbReference type="SMART" id="SM00642"/>
    </source>
</evidence>
<dbReference type="InterPro" id="IPR045857">
    <property type="entry name" value="O16G_dom_2"/>
</dbReference>
<comment type="caution">
    <text evidence="4">The sequence shown here is derived from an EMBL/GenBank/DDBJ whole genome shotgun (WGS) entry which is preliminary data.</text>
</comment>
<accession>A0A7V2ATH8</accession>
<sequence>MKRAIASAAAFAALFISADLQAVSITFQVRMSYQIEIGGFDPGSDAVDIAGTFNGWGTDPFTPLDDTDGDSIYSVTLGGFAPAEYIEFKYRINAQWDGTEEFPGVGNNRTFTVGESDDTILVWYNDMQPGGGTGDLHWWNDRVFYEIFVRSFYDSDGDGIGDLQGLTGKLDYLNDGDTETGDDLGVTGIWLMPIHESPSYHGYDAVDYRSIDPDYGTMADFEAFLAAAHSRGIAVIIDYVMNHCSNQHPWFTASAGEDPYYRDWFRWSQSDPGQTGPWGQQVWHWDPSGWYYGLFYGGMPDLNYGNPAVKDMMFETAAYWLDTIGVDGFRLDAVLYMIEEGDQLQNTASTFQFWHDYNAYVKAVKPAAFSVGEAWTSTGTALQYVTDGRIDCCFEFELAYAMLGAVNDGNAGYLGTKAEQVYSLYPYLQFGTFLTNHDQDRVFNVLGFDEGRNRVAAGIYMTLPGIPFVYYGEEIGMTGSGDHLDIRTPMQWTDGTNAGFTTGTPWRAVNGNYEQFNVLVEDADPGSLLSWYRRLIGVRDRTPALRRGAYAALASSESPVMAFVRSYQGQNVLCMSNTAGHAVGSITLTGSSASLEPGSHLLINLLVPGDTLNIT</sequence>
<dbReference type="Gene3D" id="2.60.40.10">
    <property type="entry name" value="Immunoglobulins"/>
    <property type="match status" value="1"/>
</dbReference>
<dbReference type="AlphaFoldDB" id="A0A7V2ATH8"/>
<dbReference type="Gene3D" id="3.20.20.80">
    <property type="entry name" value="Glycosidases"/>
    <property type="match status" value="1"/>
</dbReference>
<feature type="chain" id="PRO_5030790185" description="Glycosyl hydrolase family 13 catalytic domain-containing protein" evidence="2">
    <location>
        <begin position="23"/>
        <end position="615"/>
    </location>
</feature>
<evidence type="ECO:0000256" key="1">
    <source>
        <dbReference type="ARBA" id="ARBA00008061"/>
    </source>
</evidence>
<evidence type="ECO:0000313" key="4">
    <source>
        <dbReference type="EMBL" id="HER42971.1"/>
    </source>
</evidence>
<dbReference type="Proteomes" id="UP000886069">
    <property type="component" value="Unassembled WGS sequence"/>
</dbReference>
<dbReference type="Pfam" id="PF00128">
    <property type="entry name" value="Alpha-amylase"/>
    <property type="match status" value="1"/>
</dbReference>
<dbReference type="GO" id="GO:0009313">
    <property type="term" value="P:oligosaccharide catabolic process"/>
    <property type="evidence" value="ECO:0007669"/>
    <property type="project" value="TreeGrafter"/>
</dbReference>
<protein>
    <recommendedName>
        <fullName evidence="3">Glycosyl hydrolase family 13 catalytic domain-containing protein</fullName>
    </recommendedName>
</protein>
<feature type="signal peptide" evidence="2">
    <location>
        <begin position="1"/>
        <end position="22"/>
    </location>
</feature>
<evidence type="ECO:0000256" key="2">
    <source>
        <dbReference type="SAM" id="SignalP"/>
    </source>
</evidence>
<feature type="non-terminal residue" evidence="4">
    <location>
        <position position="615"/>
    </location>
</feature>
<dbReference type="PANTHER" id="PTHR10357">
    <property type="entry name" value="ALPHA-AMYLASE FAMILY MEMBER"/>
    <property type="match status" value="1"/>
</dbReference>
<dbReference type="CDD" id="cd11316">
    <property type="entry name" value="AmyAc_bac2_AmyA"/>
    <property type="match status" value="1"/>
</dbReference>
<dbReference type="PANTHER" id="PTHR10357:SF179">
    <property type="entry name" value="NEUTRAL AND BASIC AMINO ACID TRANSPORT PROTEIN RBAT"/>
    <property type="match status" value="1"/>
</dbReference>
<proteinExistence type="inferred from homology"/>
<dbReference type="SUPFAM" id="SSF51445">
    <property type="entry name" value="(Trans)glycosidases"/>
    <property type="match status" value="1"/>
</dbReference>
<comment type="similarity">
    <text evidence="1">Belongs to the glycosyl hydrolase 13 family.</text>
</comment>
<name>A0A7V2ATH8_UNCEI</name>